<name>A0A2N9L212_9BACT</name>
<gene>
    <name evidence="1" type="ORF">SBA5_10014</name>
</gene>
<sequence length="198" mass="22246">MPAERIADSFQIYSSLIPVGETAGPGWPHDLWLVADATVDPVGPNEPCDPSAETANAKVRHATRSTNPHLAIRFPDDYLLDGREVLADFDAHCHERWKLDAGAWAFKEPLHLLSPKEQAEFESTRFGTPPEKEIAEKYRGAPALYTFSGVYFNHTHTLATVYAMHWCGGLCGEGFWVAFTNDGTRWVKQNWTVMQWIS</sequence>
<evidence type="ECO:0000313" key="2">
    <source>
        <dbReference type="Proteomes" id="UP000239735"/>
    </source>
</evidence>
<dbReference type="Proteomes" id="UP000239735">
    <property type="component" value="Unassembled WGS sequence"/>
</dbReference>
<protein>
    <submittedName>
        <fullName evidence="1">Uncharacterized protein</fullName>
    </submittedName>
</protein>
<dbReference type="AlphaFoldDB" id="A0A2N9L212"/>
<reference evidence="2" key="1">
    <citation type="submission" date="2018-02" db="EMBL/GenBank/DDBJ databases">
        <authorList>
            <person name="Hausmann B."/>
        </authorList>
    </citation>
    <scope>NUCLEOTIDE SEQUENCE [LARGE SCALE GENOMIC DNA]</scope>
    <source>
        <strain evidence="2">Peat soil MAG SbA5</strain>
    </source>
</reference>
<dbReference type="OrthoDB" id="120455at2"/>
<dbReference type="EMBL" id="OKRB01000001">
    <property type="protein sequence ID" value="SPE17328.1"/>
    <property type="molecule type" value="Genomic_DNA"/>
</dbReference>
<evidence type="ECO:0000313" key="1">
    <source>
        <dbReference type="EMBL" id="SPE17328.1"/>
    </source>
</evidence>
<proteinExistence type="predicted"/>
<organism evidence="1 2">
    <name type="scientific">Candidatus Sulfuritelmatomonas gaucii</name>
    <dbReference type="NCBI Taxonomy" id="2043161"/>
    <lineage>
        <taxon>Bacteria</taxon>
        <taxon>Pseudomonadati</taxon>
        <taxon>Acidobacteriota</taxon>
        <taxon>Terriglobia</taxon>
        <taxon>Terriglobales</taxon>
        <taxon>Acidobacteriaceae</taxon>
        <taxon>Candidatus Sulfuritelmatomonas</taxon>
    </lineage>
</organism>
<accession>A0A2N9L212</accession>